<comment type="caution">
    <text evidence="2">The sequence shown here is derived from an EMBL/GenBank/DDBJ whole genome shotgun (WGS) entry which is preliminary data.</text>
</comment>
<organism evidence="2">
    <name type="scientific">marine sediment metagenome</name>
    <dbReference type="NCBI Taxonomy" id="412755"/>
    <lineage>
        <taxon>unclassified sequences</taxon>
        <taxon>metagenomes</taxon>
        <taxon>ecological metagenomes</taxon>
    </lineage>
</organism>
<keyword evidence="1" id="KW-1133">Transmembrane helix</keyword>
<protein>
    <submittedName>
        <fullName evidence="2">Uncharacterized protein</fullName>
    </submittedName>
</protein>
<dbReference type="AlphaFoldDB" id="A0A0F9LI60"/>
<accession>A0A0F9LI60</accession>
<reference evidence="2" key="1">
    <citation type="journal article" date="2015" name="Nature">
        <title>Complex archaea that bridge the gap between prokaryotes and eukaryotes.</title>
        <authorList>
            <person name="Spang A."/>
            <person name="Saw J.H."/>
            <person name="Jorgensen S.L."/>
            <person name="Zaremba-Niedzwiedzka K."/>
            <person name="Martijn J."/>
            <person name="Lind A.E."/>
            <person name="van Eijk R."/>
            <person name="Schleper C."/>
            <person name="Guy L."/>
            <person name="Ettema T.J."/>
        </authorList>
    </citation>
    <scope>NUCLEOTIDE SEQUENCE</scope>
</reference>
<evidence type="ECO:0000313" key="2">
    <source>
        <dbReference type="EMBL" id="KKM86811.1"/>
    </source>
</evidence>
<gene>
    <name evidence="2" type="ORF">LCGC14_1275320</name>
</gene>
<keyword evidence="1" id="KW-0472">Membrane</keyword>
<keyword evidence="1" id="KW-0812">Transmembrane</keyword>
<sequence length="53" mass="6257">MNDVITWYVTWIIVMPTVVLGLLVMPLIWGLMIMGIIRWFCWMKRCRSSEVGP</sequence>
<evidence type="ECO:0000256" key="1">
    <source>
        <dbReference type="SAM" id="Phobius"/>
    </source>
</evidence>
<feature type="transmembrane region" description="Helical" evidence="1">
    <location>
        <begin position="12"/>
        <end position="37"/>
    </location>
</feature>
<dbReference type="EMBL" id="LAZR01007197">
    <property type="protein sequence ID" value="KKM86811.1"/>
    <property type="molecule type" value="Genomic_DNA"/>
</dbReference>
<name>A0A0F9LI60_9ZZZZ</name>
<proteinExistence type="predicted"/>